<dbReference type="Pfam" id="PF14375">
    <property type="entry name" value="Cys_rich_CWC"/>
    <property type="match status" value="1"/>
</dbReference>
<evidence type="ECO:0008006" key="3">
    <source>
        <dbReference type="Google" id="ProtNLM"/>
    </source>
</evidence>
<reference evidence="1 2" key="1">
    <citation type="submission" date="2018-01" db="EMBL/GenBank/DDBJ databases">
        <title>Whole genome analyses suggest that Burkholderia sensu lato contains two further novel genera in the rhizoxinica-symbiotica group Mycetohabitans gen. nov., and Trinickia gen. nov.: implications for the evolution of diazotrophy and nodulation in the Burkholderiaceae.</title>
        <authorList>
            <person name="Estrada-de los Santos P."/>
            <person name="Palmer M."/>
            <person name="Chavez-Ramirez B."/>
            <person name="Beukes C."/>
            <person name="Steenkamp E.T."/>
            <person name="Hirsch A.M."/>
            <person name="Manyaka P."/>
            <person name="Maluk M."/>
            <person name="Lafos M."/>
            <person name="Crook M."/>
            <person name="Gross E."/>
            <person name="Simon M.F."/>
            <person name="Bueno dos Reis Junior F."/>
            <person name="Poole P.S."/>
            <person name="Venter S.N."/>
            <person name="James E.K."/>
        </authorList>
    </citation>
    <scope>NUCLEOTIDE SEQUENCE [LARGE SCALE GENOMIC DNA]</scope>
    <source>
        <strain evidence="1 2">GP25-8</strain>
    </source>
</reference>
<keyword evidence="2" id="KW-1185">Reference proteome</keyword>
<sequence>MDVSDRGPESEPRARCPRCGVAFDCGRASRPFKCWCADMPALPAEAAQGGGRPTQCICPACYADALAAAGAAGAGTGDTPTL</sequence>
<dbReference type="AlphaFoldDB" id="A0A2N7VLK6"/>
<dbReference type="EMBL" id="PNYB01000027">
    <property type="protein sequence ID" value="PMS18029.1"/>
    <property type="molecule type" value="Genomic_DNA"/>
</dbReference>
<organism evidence="1 2">
    <name type="scientific">Trinickia soli</name>
    <dbReference type="NCBI Taxonomy" id="380675"/>
    <lineage>
        <taxon>Bacteria</taxon>
        <taxon>Pseudomonadati</taxon>
        <taxon>Pseudomonadota</taxon>
        <taxon>Betaproteobacteria</taxon>
        <taxon>Burkholderiales</taxon>
        <taxon>Burkholderiaceae</taxon>
        <taxon>Trinickia</taxon>
    </lineage>
</organism>
<dbReference type="Proteomes" id="UP000235347">
    <property type="component" value="Unassembled WGS sequence"/>
</dbReference>
<protein>
    <recommendedName>
        <fullName evidence="3">Cysteine-rich CWC family protein</fullName>
    </recommendedName>
</protein>
<accession>A0A2N7VLK6</accession>
<dbReference type="InterPro" id="IPR032720">
    <property type="entry name" value="Cys_rich_CWC"/>
</dbReference>
<proteinExistence type="predicted"/>
<gene>
    <name evidence="1" type="ORF">C0Z19_23520</name>
</gene>
<name>A0A2N7VLK6_9BURK</name>
<evidence type="ECO:0000313" key="1">
    <source>
        <dbReference type="EMBL" id="PMS18029.1"/>
    </source>
</evidence>
<evidence type="ECO:0000313" key="2">
    <source>
        <dbReference type="Proteomes" id="UP000235347"/>
    </source>
</evidence>
<comment type="caution">
    <text evidence="1">The sequence shown here is derived from an EMBL/GenBank/DDBJ whole genome shotgun (WGS) entry which is preliminary data.</text>
</comment>